<sequence>MEKRKRTTEETSMDENKVKKAMSKAEASQVFASCSFSSLGLHPNLCDQLRDRMGFEAPTLIQAQAIPVILSGKHVYSPSPLASVVLIVLILSFLQLFLICCVSVSAPPWEI</sequence>
<accession>A0ACC0NIU6</accession>
<evidence type="ECO:0000313" key="1">
    <source>
        <dbReference type="EMBL" id="KAI8553278.1"/>
    </source>
</evidence>
<proteinExistence type="predicted"/>
<dbReference type="Proteomes" id="UP001062846">
    <property type="component" value="Chromosome 5"/>
</dbReference>
<dbReference type="EMBL" id="CM046392">
    <property type="protein sequence ID" value="KAI8553278.1"/>
    <property type="molecule type" value="Genomic_DNA"/>
</dbReference>
<comment type="caution">
    <text evidence="1">The sequence shown here is derived from an EMBL/GenBank/DDBJ whole genome shotgun (WGS) entry which is preliminary data.</text>
</comment>
<evidence type="ECO:0000313" key="2">
    <source>
        <dbReference type="Proteomes" id="UP001062846"/>
    </source>
</evidence>
<gene>
    <name evidence="1" type="ORF">RHMOL_Rhmol05G0003000</name>
</gene>
<protein>
    <submittedName>
        <fullName evidence="1">Uncharacterized protein</fullName>
    </submittedName>
</protein>
<reference evidence="1" key="1">
    <citation type="submission" date="2022-02" db="EMBL/GenBank/DDBJ databases">
        <title>Plant Genome Project.</title>
        <authorList>
            <person name="Zhang R.-G."/>
        </authorList>
    </citation>
    <scope>NUCLEOTIDE SEQUENCE</scope>
    <source>
        <strain evidence="1">AT1</strain>
    </source>
</reference>
<keyword evidence="2" id="KW-1185">Reference proteome</keyword>
<organism evidence="1 2">
    <name type="scientific">Rhododendron molle</name>
    <name type="common">Chinese azalea</name>
    <name type="synonym">Azalea mollis</name>
    <dbReference type="NCBI Taxonomy" id="49168"/>
    <lineage>
        <taxon>Eukaryota</taxon>
        <taxon>Viridiplantae</taxon>
        <taxon>Streptophyta</taxon>
        <taxon>Embryophyta</taxon>
        <taxon>Tracheophyta</taxon>
        <taxon>Spermatophyta</taxon>
        <taxon>Magnoliopsida</taxon>
        <taxon>eudicotyledons</taxon>
        <taxon>Gunneridae</taxon>
        <taxon>Pentapetalae</taxon>
        <taxon>asterids</taxon>
        <taxon>Ericales</taxon>
        <taxon>Ericaceae</taxon>
        <taxon>Ericoideae</taxon>
        <taxon>Rhodoreae</taxon>
        <taxon>Rhododendron</taxon>
    </lineage>
</organism>
<name>A0ACC0NIU6_RHOML</name>